<proteinExistence type="predicted"/>
<dbReference type="OrthoDB" id="121380at2759"/>
<accession>M7T7N6</accession>
<dbReference type="SUPFAM" id="SSF49482">
    <property type="entry name" value="Aromatic compound dioxygenase"/>
    <property type="match status" value="1"/>
</dbReference>
<gene>
    <name evidence="2" type="ORF">UCREL1_10409</name>
</gene>
<dbReference type="KEGG" id="ela:UCREL1_10409"/>
<dbReference type="GO" id="GO:0005506">
    <property type="term" value="F:iron ion binding"/>
    <property type="evidence" value="ECO:0007669"/>
    <property type="project" value="InterPro"/>
</dbReference>
<keyword evidence="2" id="KW-0560">Oxidoreductase</keyword>
<dbReference type="eggNOG" id="ENOG502QPRK">
    <property type="taxonomic scope" value="Eukaryota"/>
</dbReference>
<dbReference type="InterPro" id="IPR015889">
    <property type="entry name" value="Intradiol_dOase_core"/>
</dbReference>
<reference evidence="3" key="1">
    <citation type="journal article" date="2013" name="Genome Announc.">
        <title>Draft genome sequence of the grapevine dieback fungus Eutypa lata UCR-EL1.</title>
        <authorList>
            <person name="Blanco-Ulate B."/>
            <person name="Rolshausen P.E."/>
            <person name="Cantu D."/>
        </authorList>
    </citation>
    <scope>NUCLEOTIDE SEQUENCE [LARGE SCALE GENOMIC DNA]</scope>
    <source>
        <strain evidence="3">UCR-EL1</strain>
    </source>
</reference>
<keyword evidence="2" id="KW-0223">Dioxygenase</keyword>
<dbReference type="PANTHER" id="PTHR34315:SF1">
    <property type="entry name" value="INTRADIOL RING-CLEAVAGE DIOXYGENASES DOMAIN-CONTAINING PROTEIN-RELATED"/>
    <property type="match status" value="1"/>
</dbReference>
<evidence type="ECO:0000313" key="3">
    <source>
        <dbReference type="Proteomes" id="UP000012174"/>
    </source>
</evidence>
<dbReference type="Proteomes" id="UP000012174">
    <property type="component" value="Unassembled WGS sequence"/>
</dbReference>
<evidence type="ECO:0000313" key="2">
    <source>
        <dbReference type="EMBL" id="EMR62650.1"/>
    </source>
</evidence>
<protein>
    <submittedName>
        <fullName evidence="2">Putative extracellular dioxygenase protein</fullName>
    </submittedName>
</protein>
<dbReference type="EMBL" id="KB707406">
    <property type="protein sequence ID" value="EMR62650.1"/>
    <property type="molecule type" value="Genomic_DNA"/>
</dbReference>
<organism evidence="2 3">
    <name type="scientific">Eutypa lata (strain UCR-EL1)</name>
    <name type="common">Grapevine dieback disease fungus</name>
    <name type="synonym">Eutypa armeniacae</name>
    <dbReference type="NCBI Taxonomy" id="1287681"/>
    <lineage>
        <taxon>Eukaryota</taxon>
        <taxon>Fungi</taxon>
        <taxon>Dikarya</taxon>
        <taxon>Ascomycota</taxon>
        <taxon>Pezizomycotina</taxon>
        <taxon>Sordariomycetes</taxon>
        <taxon>Xylariomycetidae</taxon>
        <taxon>Xylariales</taxon>
        <taxon>Diatrypaceae</taxon>
        <taxon>Eutypa</taxon>
    </lineage>
</organism>
<dbReference type="AlphaFoldDB" id="M7T7N6"/>
<dbReference type="HOGENOM" id="CLU_1189923_0_0_1"/>
<dbReference type="GO" id="GO:0016702">
    <property type="term" value="F:oxidoreductase activity, acting on single donors with incorporation of molecular oxygen, incorporation of two atoms of oxygen"/>
    <property type="evidence" value="ECO:0007669"/>
    <property type="project" value="InterPro"/>
</dbReference>
<keyword evidence="3" id="KW-1185">Reference proteome</keyword>
<sequence length="233" mass="26533">MSRTAKMAFLYTWIFKLSTLTLGVYGGINKFGNGFHDPRNIQNKAFRGIQISDDQGSARFQTIVPGHYWPRTPHIHVMATLGAKVDDSIIQGGKVAHVGQIYFDQTLHDAVHQQWPYSANNQIRLRNKDDIPLLFDSVGGADPVAQYIMLGEDLKDGVFAWINFAIDATKDKEVYALAECDKEGCKQRKQWWVYEVVLRILTIPNVYWKKPPLIPAKEDDVKVKVQMPSKEEL</sequence>
<dbReference type="PANTHER" id="PTHR34315">
    <property type="match status" value="1"/>
</dbReference>
<evidence type="ECO:0000256" key="1">
    <source>
        <dbReference type="SAM" id="SignalP"/>
    </source>
</evidence>
<feature type="signal peptide" evidence="1">
    <location>
        <begin position="1"/>
        <end position="23"/>
    </location>
</feature>
<dbReference type="Gene3D" id="2.60.130.10">
    <property type="entry name" value="Aromatic compound dioxygenase"/>
    <property type="match status" value="1"/>
</dbReference>
<name>M7T7N6_EUTLA</name>
<feature type="chain" id="PRO_5004085352" evidence="1">
    <location>
        <begin position="24"/>
        <end position="233"/>
    </location>
</feature>
<keyword evidence="1" id="KW-0732">Signal</keyword>